<protein>
    <submittedName>
        <fullName evidence="9">Fis family transcriptional regulator</fullName>
    </submittedName>
</protein>
<proteinExistence type="predicted"/>
<keyword evidence="2" id="KW-0067">ATP-binding</keyword>
<dbReference type="Gene3D" id="3.40.50.2300">
    <property type="match status" value="1"/>
</dbReference>
<dbReference type="PROSITE" id="PS50110">
    <property type="entry name" value="RESPONSE_REGULATORY"/>
    <property type="match status" value="1"/>
</dbReference>
<dbReference type="InterPro" id="IPR025662">
    <property type="entry name" value="Sigma_54_int_dom_ATP-bd_1"/>
</dbReference>
<feature type="domain" description="Response regulatory" evidence="8">
    <location>
        <begin position="7"/>
        <end position="121"/>
    </location>
</feature>
<dbReference type="InterPro" id="IPR011006">
    <property type="entry name" value="CheY-like_superfamily"/>
</dbReference>
<dbReference type="Pfam" id="PF25601">
    <property type="entry name" value="AAA_lid_14"/>
    <property type="match status" value="1"/>
</dbReference>
<dbReference type="InterPro" id="IPR003593">
    <property type="entry name" value="AAA+_ATPase"/>
</dbReference>
<dbReference type="Pfam" id="PF00072">
    <property type="entry name" value="Response_reg"/>
    <property type="match status" value="1"/>
</dbReference>
<dbReference type="PROSITE" id="PS00676">
    <property type="entry name" value="SIGMA54_INTERACT_2"/>
    <property type="match status" value="1"/>
</dbReference>
<dbReference type="PROSITE" id="PS00675">
    <property type="entry name" value="SIGMA54_INTERACT_1"/>
    <property type="match status" value="1"/>
</dbReference>
<dbReference type="InterPro" id="IPR001789">
    <property type="entry name" value="Sig_transdc_resp-reg_receiver"/>
</dbReference>
<dbReference type="Gene3D" id="1.10.10.60">
    <property type="entry name" value="Homeodomain-like"/>
    <property type="match status" value="1"/>
</dbReference>
<dbReference type="RefSeq" id="WP_248344068.1">
    <property type="nucleotide sequence ID" value="NZ_AP025592.1"/>
</dbReference>
<feature type="domain" description="Sigma-54 factor interaction" evidence="7">
    <location>
        <begin position="146"/>
        <end position="375"/>
    </location>
</feature>
<dbReference type="PROSITE" id="PS00688">
    <property type="entry name" value="SIGMA54_INTERACT_3"/>
    <property type="match status" value="1"/>
</dbReference>
<evidence type="ECO:0000256" key="6">
    <source>
        <dbReference type="PROSITE-ProRule" id="PRU00169"/>
    </source>
</evidence>
<gene>
    <name evidence="9" type="ORF">AMPC_04910</name>
</gene>
<keyword evidence="3" id="KW-0805">Transcription regulation</keyword>
<keyword evidence="4" id="KW-0238">DNA-binding</keyword>
<name>A0ABN6N6C6_9BACT</name>
<keyword evidence="1" id="KW-0547">Nucleotide-binding</keyword>
<dbReference type="Pfam" id="PF00158">
    <property type="entry name" value="Sigma54_activat"/>
    <property type="match status" value="1"/>
</dbReference>
<keyword evidence="10" id="KW-1185">Reference proteome</keyword>
<dbReference type="Proteomes" id="UP001162734">
    <property type="component" value="Chromosome"/>
</dbReference>
<dbReference type="PROSITE" id="PS50045">
    <property type="entry name" value="SIGMA54_INTERACT_4"/>
    <property type="match status" value="1"/>
</dbReference>
<dbReference type="SMART" id="SM00382">
    <property type="entry name" value="AAA"/>
    <property type="match status" value="1"/>
</dbReference>
<keyword evidence="5" id="KW-0804">Transcription</keyword>
<dbReference type="InterPro" id="IPR027417">
    <property type="entry name" value="P-loop_NTPase"/>
</dbReference>
<dbReference type="CDD" id="cd00009">
    <property type="entry name" value="AAA"/>
    <property type="match status" value="1"/>
</dbReference>
<dbReference type="PRINTS" id="PR01590">
    <property type="entry name" value="HTHFIS"/>
</dbReference>
<dbReference type="Gene3D" id="3.40.50.300">
    <property type="entry name" value="P-loop containing nucleotide triphosphate hydrolases"/>
    <property type="match status" value="1"/>
</dbReference>
<dbReference type="InterPro" id="IPR025944">
    <property type="entry name" value="Sigma_54_int_dom_CS"/>
</dbReference>
<dbReference type="PANTHER" id="PTHR32071">
    <property type="entry name" value="TRANSCRIPTIONAL REGULATORY PROTEIN"/>
    <property type="match status" value="1"/>
</dbReference>
<evidence type="ECO:0000256" key="1">
    <source>
        <dbReference type="ARBA" id="ARBA00022741"/>
    </source>
</evidence>
<dbReference type="InterPro" id="IPR009057">
    <property type="entry name" value="Homeodomain-like_sf"/>
</dbReference>
<dbReference type="InterPro" id="IPR002197">
    <property type="entry name" value="HTH_Fis"/>
</dbReference>
<evidence type="ECO:0000256" key="4">
    <source>
        <dbReference type="ARBA" id="ARBA00023125"/>
    </source>
</evidence>
<organism evidence="9 10">
    <name type="scientific">Anaeromyxobacter paludicola</name>
    <dbReference type="NCBI Taxonomy" id="2918171"/>
    <lineage>
        <taxon>Bacteria</taxon>
        <taxon>Pseudomonadati</taxon>
        <taxon>Myxococcota</taxon>
        <taxon>Myxococcia</taxon>
        <taxon>Myxococcales</taxon>
        <taxon>Cystobacterineae</taxon>
        <taxon>Anaeromyxobacteraceae</taxon>
        <taxon>Anaeromyxobacter</taxon>
    </lineage>
</organism>
<evidence type="ECO:0000313" key="9">
    <source>
        <dbReference type="EMBL" id="BDG07378.1"/>
    </source>
</evidence>
<dbReference type="SUPFAM" id="SSF52540">
    <property type="entry name" value="P-loop containing nucleoside triphosphate hydrolases"/>
    <property type="match status" value="1"/>
</dbReference>
<evidence type="ECO:0000259" key="8">
    <source>
        <dbReference type="PROSITE" id="PS50110"/>
    </source>
</evidence>
<accession>A0ABN6N6C6</accession>
<evidence type="ECO:0000256" key="3">
    <source>
        <dbReference type="ARBA" id="ARBA00023015"/>
    </source>
</evidence>
<keyword evidence="6" id="KW-0597">Phosphoprotein</keyword>
<dbReference type="InterPro" id="IPR058031">
    <property type="entry name" value="AAA_lid_NorR"/>
</dbReference>
<dbReference type="SUPFAM" id="SSF52172">
    <property type="entry name" value="CheY-like"/>
    <property type="match status" value="1"/>
</dbReference>
<dbReference type="SMART" id="SM00448">
    <property type="entry name" value="REC"/>
    <property type="match status" value="1"/>
</dbReference>
<dbReference type="SUPFAM" id="SSF46689">
    <property type="entry name" value="Homeodomain-like"/>
    <property type="match status" value="1"/>
</dbReference>
<feature type="modified residue" description="4-aspartylphosphate" evidence="6">
    <location>
        <position position="56"/>
    </location>
</feature>
<evidence type="ECO:0000256" key="5">
    <source>
        <dbReference type="ARBA" id="ARBA00023163"/>
    </source>
</evidence>
<dbReference type="Pfam" id="PF02954">
    <property type="entry name" value="HTH_8"/>
    <property type="match status" value="1"/>
</dbReference>
<reference evidence="10" key="1">
    <citation type="journal article" date="2022" name="Int. J. Syst. Evol. Microbiol.">
        <title>Anaeromyxobacter oryzae sp. nov., Anaeromyxobacter diazotrophicus sp. nov. and Anaeromyxobacter paludicola sp. nov., isolated from paddy soils.</title>
        <authorList>
            <person name="Itoh H."/>
            <person name="Xu Z."/>
            <person name="Mise K."/>
            <person name="Masuda Y."/>
            <person name="Ushijima N."/>
            <person name="Hayakawa C."/>
            <person name="Shiratori Y."/>
            <person name="Senoo K."/>
        </authorList>
    </citation>
    <scope>NUCLEOTIDE SEQUENCE [LARGE SCALE GENOMIC DNA]</scope>
    <source>
        <strain evidence="10">Red630</strain>
    </source>
</reference>
<evidence type="ECO:0000256" key="2">
    <source>
        <dbReference type="ARBA" id="ARBA00022840"/>
    </source>
</evidence>
<dbReference type="InterPro" id="IPR025943">
    <property type="entry name" value="Sigma_54_int_dom_ATP-bd_2"/>
</dbReference>
<sequence>MGNERTRILVVDDEEIVRESLGGWLEKDGFFVQSVPDGKSAVEALEKERWSILLTDLKMPGMDGLQVLEEAKKRQPDLVVVLMTAYATIDTAVSAMKLGAYDYLVKPFDPEELSLMMQKIVSQQTLVRENAVLRKALKREYGFHDVVSKSPAMQQVFELARVAARSNSTILVLGESGTGKEVMARAIHAESPRAQGPFVAISCAALTESLLESELFGHEKGSFTGASARKIGKFEAANGGTLFLDEIGDISPKLQLDLLRVLEDRRFHRVGGTDPISVDVRIVAATNRDLRKAVAEGKFREDLLYRLNVIVINLPPLRERKEDIPLLVEHFTEQLGVEMQRRIEGVSSDAMVALMSYDWPGNVRELRNVLERGAVVAQGRIIQALDLGLAPAAVPEGAAGVGAGAAAAGASDEVPATLEDVEKRHITQMLAHTGGNVSQAARLLGIDRVTLYNKIRKYQLRRGDDSGSQQRPG</sequence>
<dbReference type="InterPro" id="IPR002078">
    <property type="entry name" value="Sigma_54_int"/>
</dbReference>
<dbReference type="Gene3D" id="1.10.8.60">
    <property type="match status" value="1"/>
</dbReference>
<evidence type="ECO:0000313" key="10">
    <source>
        <dbReference type="Proteomes" id="UP001162734"/>
    </source>
</evidence>
<evidence type="ECO:0000259" key="7">
    <source>
        <dbReference type="PROSITE" id="PS50045"/>
    </source>
</evidence>
<dbReference type="EMBL" id="AP025592">
    <property type="protein sequence ID" value="BDG07378.1"/>
    <property type="molecule type" value="Genomic_DNA"/>
</dbReference>